<dbReference type="PANTHER" id="PTHR34477:SF1">
    <property type="entry name" value="UPF0213 PROTEIN YHBQ"/>
    <property type="match status" value="1"/>
</dbReference>
<dbReference type="EMBL" id="UOGB01000227">
    <property type="protein sequence ID" value="VAX22142.1"/>
    <property type="molecule type" value="Genomic_DNA"/>
</dbReference>
<dbReference type="CDD" id="cd10456">
    <property type="entry name" value="GIY-YIG_UPF0213"/>
    <property type="match status" value="1"/>
</dbReference>
<sequence length="97" mass="10998">MRANSGWRVYLVRCRDATLYCGCTTDIKRRVGEHNSGNGAKYTKSRRPVELVWSTPAKSRSDAFKKESAIKKLSRKQKILLVESYQAAEKLFSSGLI</sequence>
<dbReference type="PANTHER" id="PTHR34477">
    <property type="entry name" value="UPF0213 PROTEIN YHBQ"/>
    <property type="match status" value="1"/>
</dbReference>
<dbReference type="InterPro" id="IPR035901">
    <property type="entry name" value="GIY-YIG_endonuc_sf"/>
</dbReference>
<proteinExistence type="predicted"/>
<gene>
    <name evidence="2" type="ORF">MNBD_NITROSPINAE03-1056</name>
</gene>
<dbReference type="AlphaFoldDB" id="A0A3B1C220"/>
<dbReference type="Gene3D" id="3.40.1440.10">
    <property type="entry name" value="GIY-YIG endonuclease"/>
    <property type="match status" value="1"/>
</dbReference>
<evidence type="ECO:0000313" key="2">
    <source>
        <dbReference type="EMBL" id="VAX22142.1"/>
    </source>
</evidence>
<dbReference type="InterPro" id="IPR000305">
    <property type="entry name" value="GIY-YIG_endonuc"/>
</dbReference>
<dbReference type="Pfam" id="PF01541">
    <property type="entry name" value="GIY-YIG"/>
    <property type="match status" value="1"/>
</dbReference>
<dbReference type="SUPFAM" id="SSF82771">
    <property type="entry name" value="GIY-YIG endonuclease"/>
    <property type="match status" value="1"/>
</dbReference>
<reference evidence="2" key="1">
    <citation type="submission" date="2018-06" db="EMBL/GenBank/DDBJ databases">
        <authorList>
            <person name="Zhirakovskaya E."/>
        </authorList>
    </citation>
    <scope>NUCLEOTIDE SEQUENCE</scope>
</reference>
<organism evidence="2">
    <name type="scientific">hydrothermal vent metagenome</name>
    <dbReference type="NCBI Taxonomy" id="652676"/>
    <lineage>
        <taxon>unclassified sequences</taxon>
        <taxon>metagenomes</taxon>
        <taxon>ecological metagenomes</taxon>
    </lineage>
</organism>
<feature type="domain" description="GIY-YIG" evidence="1">
    <location>
        <begin position="5"/>
        <end position="80"/>
    </location>
</feature>
<protein>
    <recommendedName>
        <fullName evidence="1">GIY-YIG domain-containing protein</fullName>
    </recommendedName>
</protein>
<name>A0A3B1C220_9ZZZZ</name>
<dbReference type="InterPro" id="IPR050190">
    <property type="entry name" value="UPF0213_domain"/>
</dbReference>
<accession>A0A3B1C220</accession>
<evidence type="ECO:0000259" key="1">
    <source>
        <dbReference type="PROSITE" id="PS50164"/>
    </source>
</evidence>
<dbReference type="PROSITE" id="PS50164">
    <property type="entry name" value="GIY_YIG"/>
    <property type="match status" value="1"/>
</dbReference>